<sequence length="128" mass="14233">MDNKTTQAYNYMNYTKSVYCVVQELLHCTSLSRRAMSSQSYCASAYTVSTLHYHLRMVSWTKTCAPTEKALPLVAYSTQQGSNLRAFINGLPSVDGSPVPVPPGWSRRLRVTFVDSSFSPGPSIIKQT</sequence>
<evidence type="ECO:0000313" key="1">
    <source>
        <dbReference type="EMBL" id="KII65165.1"/>
    </source>
</evidence>
<evidence type="ECO:0000313" key="2">
    <source>
        <dbReference type="Proteomes" id="UP000031668"/>
    </source>
</evidence>
<comment type="caution">
    <text evidence="1">The sequence shown here is derived from an EMBL/GenBank/DDBJ whole genome shotgun (WGS) entry which is preliminary data.</text>
</comment>
<dbReference type="Proteomes" id="UP000031668">
    <property type="component" value="Unassembled WGS sequence"/>
</dbReference>
<organism evidence="1 2">
    <name type="scientific">Thelohanellus kitauei</name>
    <name type="common">Myxosporean</name>
    <dbReference type="NCBI Taxonomy" id="669202"/>
    <lineage>
        <taxon>Eukaryota</taxon>
        <taxon>Metazoa</taxon>
        <taxon>Cnidaria</taxon>
        <taxon>Myxozoa</taxon>
        <taxon>Myxosporea</taxon>
        <taxon>Bivalvulida</taxon>
        <taxon>Platysporina</taxon>
        <taxon>Myxobolidae</taxon>
        <taxon>Thelohanellus</taxon>
    </lineage>
</organism>
<proteinExistence type="predicted"/>
<keyword evidence="2" id="KW-1185">Reference proteome</keyword>
<name>A0A0C2MLF4_THEKT</name>
<dbReference type="EMBL" id="JWZT01003974">
    <property type="protein sequence ID" value="KII65165.1"/>
    <property type="molecule type" value="Genomic_DNA"/>
</dbReference>
<accession>A0A0C2MLF4</accession>
<dbReference type="AlphaFoldDB" id="A0A0C2MLF4"/>
<reference evidence="1 2" key="1">
    <citation type="journal article" date="2014" name="Genome Biol. Evol.">
        <title>The genome of the myxosporean Thelohanellus kitauei shows adaptations to nutrient acquisition within its fish host.</title>
        <authorList>
            <person name="Yang Y."/>
            <person name="Xiong J."/>
            <person name="Zhou Z."/>
            <person name="Huo F."/>
            <person name="Miao W."/>
            <person name="Ran C."/>
            <person name="Liu Y."/>
            <person name="Zhang J."/>
            <person name="Feng J."/>
            <person name="Wang M."/>
            <person name="Wang M."/>
            <person name="Wang L."/>
            <person name="Yao B."/>
        </authorList>
    </citation>
    <scope>NUCLEOTIDE SEQUENCE [LARGE SCALE GENOMIC DNA]</scope>
    <source>
        <strain evidence="1">Wuqing</strain>
    </source>
</reference>
<gene>
    <name evidence="1" type="ORF">RF11_00809</name>
</gene>
<protein>
    <submittedName>
        <fullName evidence="1">Uncharacterized protein</fullName>
    </submittedName>
</protein>